<comment type="caution">
    <text evidence="1">The sequence shown here is derived from an EMBL/GenBank/DDBJ whole genome shotgun (WGS) entry which is preliminary data.</text>
</comment>
<sequence length="175" mass="20113">MIDRYWPRFEQDRESENACCQSESGFSSCSIFRCFEFHLNEPSRLGISLEGRTDRCIQQRDDLRIVVRNGIHIVNRMVSRVVHVLLRFRARHESPAAIRLVIRILTIHETDLVPIDGNHVRGDASSTIRRQRSNLIGSETELLRRHGKPPKTTAGNGATENGVTKLHFEHGDVRY</sequence>
<evidence type="ECO:0000313" key="1">
    <source>
        <dbReference type="EMBL" id="TNV71591.1"/>
    </source>
</evidence>
<name>A0A8J8NBC2_HALGN</name>
<organism evidence="1 2">
    <name type="scientific">Halteria grandinella</name>
    <dbReference type="NCBI Taxonomy" id="5974"/>
    <lineage>
        <taxon>Eukaryota</taxon>
        <taxon>Sar</taxon>
        <taxon>Alveolata</taxon>
        <taxon>Ciliophora</taxon>
        <taxon>Intramacronucleata</taxon>
        <taxon>Spirotrichea</taxon>
        <taxon>Stichotrichia</taxon>
        <taxon>Sporadotrichida</taxon>
        <taxon>Halteriidae</taxon>
        <taxon>Halteria</taxon>
    </lineage>
</organism>
<evidence type="ECO:0000313" key="2">
    <source>
        <dbReference type="Proteomes" id="UP000785679"/>
    </source>
</evidence>
<dbReference type="AlphaFoldDB" id="A0A8J8NBC2"/>
<dbReference type="Proteomes" id="UP000785679">
    <property type="component" value="Unassembled WGS sequence"/>
</dbReference>
<reference evidence="1" key="1">
    <citation type="submission" date="2019-06" db="EMBL/GenBank/DDBJ databases">
        <authorList>
            <person name="Zheng W."/>
        </authorList>
    </citation>
    <scope>NUCLEOTIDE SEQUENCE</scope>
    <source>
        <strain evidence="1">QDHG01</strain>
    </source>
</reference>
<keyword evidence="2" id="KW-1185">Reference proteome</keyword>
<proteinExistence type="predicted"/>
<protein>
    <submittedName>
        <fullName evidence="1">Uncharacterized protein</fullName>
    </submittedName>
</protein>
<accession>A0A8J8NBC2</accession>
<gene>
    <name evidence="1" type="ORF">FGO68_gene15035</name>
</gene>
<dbReference type="EMBL" id="RRYP01029745">
    <property type="protein sequence ID" value="TNV71591.1"/>
    <property type="molecule type" value="Genomic_DNA"/>
</dbReference>